<accession>A0A0D2PLN6</accession>
<dbReference type="SUPFAM" id="SSF53448">
    <property type="entry name" value="Nucleotide-diphospho-sugar transferases"/>
    <property type="match status" value="1"/>
</dbReference>
<dbReference type="Gene3D" id="3.90.550.10">
    <property type="entry name" value="Spore Coat Polysaccharide Biosynthesis Protein SpsA, Chain A"/>
    <property type="match status" value="1"/>
</dbReference>
<name>A0A0D2PLN6_HYPSF</name>
<dbReference type="InterPro" id="IPR002495">
    <property type="entry name" value="Glyco_trans_8"/>
</dbReference>
<keyword evidence="3" id="KW-1185">Reference proteome</keyword>
<reference evidence="3" key="1">
    <citation type="submission" date="2014-04" db="EMBL/GenBank/DDBJ databases">
        <title>Evolutionary Origins and Diversification of the Mycorrhizal Mutualists.</title>
        <authorList>
            <consortium name="DOE Joint Genome Institute"/>
            <consortium name="Mycorrhizal Genomics Consortium"/>
            <person name="Kohler A."/>
            <person name="Kuo A."/>
            <person name="Nagy L.G."/>
            <person name="Floudas D."/>
            <person name="Copeland A."/>
            <person name="Barry K.W."/>
            <person name="Cichocki N."/>
            <person name="Veneault-Fourrey C."/>
            <person name="LaButti K."/>
            <person name="Lindquist E.A."/>
            <person name="Lipzen A."/>
            <person name="Lundell T."/>
            <person name="Morin E."/>
            <person name="Murat C."/>
            <person name="Riley R."/>
            <person name="Ohm R."/>
            <person name="Sun H."/>
            <person name="Tunlid A."/>
            <person name="Henrissat B."/>
            <person name="Grigoriev I.V."/>
            <person name="Hibbett D.S."/>
            <person name="Martin F."/>
        </authorList>
    </citation>
    <scope>NUCLEOTIDE SEQUENCE [LARGE SCALE GENOMIC DNA]</scope>
    <source>
        <strain evidence="3">FD-334 SS-4</strain>
    </source>
</reference>
<gene>
    <name evidence="2" type="ORF">HYPSUDRAFT_154197</name>
</gene>
<sequence>MIILRNMDELMAMDLPNDHIAAVHVCSCNPRGLPHYPEDWIPSHCAHSSVKHPTAAPPRTHKNSPRPYSQLNSGTVVLNPSTVVSASIKHYLRSCSKVAEWAFPDQDLLSELFKGKWKPIAWYYNALRSLYNVHPELWADHEIRCLHYIFADKPWQSRITPEGSEPGFDIMNRWWWERFDDLGAVMAKKDPDGWQFLLSSIESERRT</sequence>
<dbReference type="Proteomes" id="UP000054270">
    <property type="component" value="Unassembled WGS sequence"/>
</dbReference>
<dbReference type="OMA" id="WIPRNCA"/>
<evidence type="ECO:0000256" key="1">
    <source>
        <dbReference type="SAM" id="MobiDB-lite"/>
    </source>
</evidence>
<dbReference type="PANTHER" id="PTHR11183">
    <property type="entry name" value="GLYCOGENIN SUBFAMILY MEMBER"/>
    <property type="match status" value="1"/>
</dbReference>
<keyword evidence="2" id="KW-0808">Transferase</keyword>
<proteinExistence type="predicted"/>
<dbReference type="Pfam" id="PF01501">
    <property type="entry name" value="Glyco_transf_8"/>
    <property type="match status" value="1"/>
</dbReference>
<dbReference type="InterPro" id="IPR050587">
    <property type="entry name" value="GNT1/Glycosyltrans_8"/>
</dbReference>
<evidence type="ECO:0000313" key="2">
    <source>
        <dbReference type="EMBL" id="KJA29251.1"/>
    </source>
</evidence>
<dbReference type="AlphaFoldDB" id="A0A0D2PLN6"/>
<dbReference type="EMBL" id="KN817519">
    <property type="protein sequence ID" value="KJA29251.1"/>
    <property type="molecule type" value="Genomic_DNA"/>
</dbReference>
<feature type="region of interest" description="Disordered" evidence="1">
    <location>
        <begin position="51"/>
        <end position="72"/>
    </location>
</feature>
<protein>
    <submittedName>
        <fullName evidence="2">Glycosyltransferase family 8 protein</fullName>
    </submittedName>
</protein>
<evidence type="ECO:0000313" key="3">
    <source>
        <dbReference type="Proteomes" id="UP000054270"/>
    </source>
</evidence>
<dbReference type="GO" id="GO:0016757">
    <property type="term" value="F:glycosyltransferase activity"/>
    <property type="evidence" value="ECO:0007669"/>
    <property type="project" value="InterPro"/>
</dbReference>
<organism evidence="2 3">
    <name type="scientific">Hypholoma sublateritium (strain FD-334 SS-4)</name>
    <dbReference type="NCBI Taxonomy" id="945553"/>
    <lineage>
        <taxon>Eukaryota</taxon>
        <taxon>Fungi</taxon>
        <taxon>Dikarya</taxon>
        <taxon>Basidiomycota</taxon>
        <taxon>Agaricomycotina</taxon>
        <taxon>Agaricomycetes</taxon>
        <taxon>Agaricomycetidae</taxon>
        <taxon>Agaricales</taxon>
        <taxon>Agaricineae</taxon>
        <taxon>Strophariaceae</taxon>
        <taxon>Hypholoma</taxon>
    </lineage>
</organism>
<dbReference type="OrthoDB" id="2014201at2759"/>
<dbReference type="InterPro" id="IPR029044">
    <property type="entry name" value="Nucleotide-diphossugar_trans"/>
</dbReference>
<dbReference type="STRING" id="945553.A0A0D2PLN6"/>